<dbReference type="EMBL" id="QBKP01000024">
    <property type="protein sequence ID" value="PTX43888.1"/>
    <property type="molecule type" value="Genomic_DNA"/>
</dbReference>
<proteinExistence type="predicted"/>
<dbReference type="GO" id="GO:0006313">
    <property type="term" value="P:DNA transposition"/>
    <property type="evidence" value="ECO:0007669"/>
    <property type="project" value="InterPro"/>
</dbReference>
<protein>
    <submittedName>
        <fullName evidence="3">Transposase</fullName>
    </submittedName>
</protein>
<dbReference type="AlphaFoldDB" id="A0A2T6AJ85"/>
<evidence type="ECO:0000259" key="2">
    <source>
        <dbReference type="Pfam" id="PF02371"/>
    </source>
</evidence>
<gene>
    <name evidence="3" type="ORF">C8N34_12421</name>
</gene>
<dbReference type="Proteomes" id="UP000244224">
    <property type="component" value="Unassembled WGS sequence"/>
</dbReference>
<keyword evidence="4" id="KW-1185">Reference proteome</keyword>
<dbReference type="GO" id="GO:0004803">
    <property type="term" value="F:transposase activity"/>
    <property type="evidence" value="ECO:0007669"/>
    <property type="project" value="InterPro"/>
</dbReference>
<comment type="caution">
    <text evidence="3">The sequence shown here is derived from an EMBL/GenBank/DDBJ whole genome shotgun (WGS) entry which is preliminary data.</text>
</comment>
<name>A0A2T6AJ85_9RHOB</name>
<feature type="domain" description="Transposase IS110-like N-terminal" evidence="1">
    <location>
        <begin position="7"/>
        <end position="146"/>
    </location>
</feature>
<dbReference type="InterPro" id="IPR047650">
    <property type="entry name" value="Transpos_IS110"/>
</dbReference>
<dbReference type="Pfam" id="PF02371">
    <property type="entry name" value="Transposase_20"/>
    <property type="match status" value="1"/>
</dbReference>
<dbReference type="InterPro" id="IPR003346">
    <property type="entry name" value="Transposase_20"/>
</dbReference>
<dbReference type="OrthoDB" id="8261795at2"/>
<dbReference type="InterPro" id="IPR002525">
    <property type="entry name" value="Transp_IS110-like_N"/>
</dbReference>
<evidence type="ECO:0000313" key="4">
    <source>
        <dbReference type="Proteomes" id="UP000244224"/>
    </source>
</evidence>
<sequence length="341" mass="37475">MTTATIIGLDLAKNVFHAHGASEAGAVVFRKKLSRSQVLPFLSEQPKCIVAMEACATAHGWAREIERLGHSPRLIPPQYVKPYVKRQKNDMADAEAIAEAGSRPTMRFVEPKPEDQQISAMAYRTRQMFIGQRTQTINALRSHLAEHGVIAATNMCGLKKLSAMIEDETVSMPCKVRELAHVYVDHIAQLTAQIAEMTGEMREMAKKSAVVKRLQTVPGVGLQTAMAVETFAPDPGCFSRGRDFSAWLGLVPRQNSTGGKSRLGKVSKMGQVDIRSHLIRGAMSVISAATRFGIKKGSWLERLLARKPKLVAAVTLANRMARAIWAMLTKNEDYKNPEAVA</sequence>
<feature type="domain" description="Transposase IS116/IS110/IS902 C-terminal" evidence="2">
    <location>
        <begin position="212"/>
        <end position="288"/>
    </location>
</feature>
<dbReference type="GO" id="GO:0003677">
    <property type="term" value="F:DNA binding"/>
    <property type="evidence" value="ECO:0007669"/>
    <property type="project" value="InterPro"/>
</dbReference>
<reference evidence="3 4" key="1">
    <citation type="submission" date="2018-04" db="EMBL/GenBank/DDBJ databases">
        <title>Genomic Encyclopedia of Archaeal and Bacterial Type Strains, Phase II (KMG-II): from individual species to whole genera.</title>
        <authorList>
            <person name="Goeker M."/>
        </authorList>
    </citation>
    <scope>NUCLEOTIDE SEQUENCE [LARGE SCALE GENOMIC DNA]</scope>
    <source>
        <strain evidence="3 4">DSM 21823</strain>
    </source>
</reference>
<dbReference type="NCBIfam" id="NF033542">
    <property type="entry name" value="transpos_IS110"/>
    <property type="match status" value="1"/>
</dbReference>
<organism evidence="3 4">
    <name type="scientific">Gemmobacter caeni</name>
    <dbReference type="NCBI Taxonomy" id="589035"/>
    <lineage>
        <taxon>Bacteria</taxon>
        <taxon>Pseudomonadati</taxon>
        <taxon>Pseudomonadota</taxon>
        <taxon>Alphaproteobacteria</taxon>
        <taxon>Rhodobacterales</taxon>
        <taxon>Paracoccaceae</taxon>
        <taxon>Gemmobacter</taxon>
    </lineage>
</organism>
<dbReference type="PANTHER" id="PTHR33055">
    <property type="entry name" value="TRANSPOSASE FOR INSERTION SEQUENCE ELEMENT IS1111A"/>
    <property type="match status" value="1"/>
</dbReference>
<evidence type="ECO:0000313" key="3">
    <source>
        <dbReference type="EMBL" id="PTX43888.1"/>
    </source>
</evidence>
<dbReference type="RefSeq" id="WP_078542988.1">
    <property type="nucleotide sequence ID" value="NZ_QBKP01000024.1"/>
</dbReference>
<dbReference type="Pfam" id="PF01548">
    <property type="entry name" value="DEDD_Tnp_IS110"/>
    <property type="match status" value="1"/>
</dbReference>
<dbReference type="PANTHER" id="PTHR33055:SF3">
    <property type="entry name" value="PUTATIVE TRANSPOSASE FOR IS117-RELATED"/>
    <property type="match status" value="1"/>
</dbReference>
<accession>A0A2T6AJ85</accession>
<evidence type="ECO:0000259" key="1">
    <source>
        <dbReference type="Pfam" id="PF01548"/>
    </source>
</evidence>